<dbReference type="CDD" id="cd02980">
    <property type="entry name" value="TRX_Fd_family"/>
    <property type="match status" value="1"/>
</dbReference>
<dbReference type="AlphaFoldDB" id="A0A1M6QM50"/>
<dbReference type="Proteomes" id="UP000189810">
    <property type="component" value="Chromosome I"/>
</dbReference>
<name>A0A1M6QM50_9AQUI</name>
<accession>A0A1M6QM50</accession>
<sequence length="110" mass="12027">MEFRHVFVCVNQRPPGHPMGSCAEKGSRDIYAKLMESIQMDPELFMSVIVTPTGCLGPCGLGPTIVVYPDAVWYGNVRLEDVPEIVNSHLKGGKPVDRLVVSKGKPPGMF</sequence>
<keyword evidence="2" id="KW-1185">Reference proteome</keyword>
<proteinExistence type="predicted"/>
<evidence type="ECO:0000313" key="1">
    <source>
        <dbReference type="EMBL" id="SHK21321.1"/>
    </source>
</evidence>
<dbReference type="InterPro" id="IPR036249">
    <property type="entry name" value="Thioredoxin-like_sf"/>
</dbReference>
<dbReference type="Gene3D" id="3.40.30.10">
    <property type="entry name" value="Glutaredoxin"/>
    <property type="match status" value="1"/>
</dbReference>
<dbReference type="EMBL" id="LT670846">
    <property type="protein sequence ID" value="SHK21321.1"/>
    <property type="molecule type" value="Genomic_DNA"/>
</dbReference>
<dbReference type="SUPFAM" id="SSF52833">
    <property type="entry name" value="Thioredoxin-like"/>
    <property type="match status" value="1"/>
</dbReference>
<evidence type="ECO:0000313" key="2">
    <source>
        <dbReference type="Proteomes" id="UP000189810"/>
    </source>
</evidence>
<organism evidence="1 2">
    <name type="scientific">Thermocrinis minervae</name>
    <dbReference type="NCBI Taxonomy" id="381751"/>
    <lineage>
        <taxon>Bacteria</taxon>
        <taxon>Pseudomonadati</taxon>
        <taxon>Aquificota</taxon>
        <taxon>Aquificia</taxon>
        <taxon>Aquificales</taxon>
        <taxon>Aquificaceae</taxon>
        <taxon>Thermocrinis</taxon>
    </lineage>
</organism>
<dbReference type="STRING" id="381751.SAMN05444391_0297"/>
<protein>
    <submittedName>
        <fullName evidence="1">(2Fe-2S) ferredoxin</fullName>
    </submittedName>
</protein>
<dbReference type="RefSeq" id="WP_079653486.1">
    <property type="nucleotide sequence ID" value="NZ_LT670846.1"/>
</dbReference>
<dbReference type="OrthoDB" id="9800692at2"/>
<reference evidence="1 2" key="1">
    <citation type="submission" date="2016-11" db="EMBL/GenBank/DDBJ databases">
        <authorList>
            <person name="Jaros S."/>
            <person name="Januszkiewicz K."/>
            <person name="Wedrychowicz H."/>
        </authorList>
    </citation>
    <scope>NUCLEOTIDE SEQUENCE [LARGE SCALE GENOMIC DNA]</scope>
    <source>
        <strain evidence="1 2">DSM 19557</strain>
    </source>
</reference>
<gene>
    <name evidence="1" type="ORF">SAMN05444391_0297</name>
</gene>